<dbReference type="Gene3D" id="2.115.10.20">
    <property type="entry name" value="Glycosyl hydrolase domain, family 43"/>
    <property type="match status" value="2"/>
</dbReference>
<accession>A0A6J4IXF1</accession>
<protein>
    <submittedName>
        <fullName evidence="2">Uncharacterized protein</fullName>
    </submittedName>
</protein>
<proteinExistence type="predicted"/>
<feature type="region of interest" description="Disordered" evidence="1">
    <location>
        <begin position="243"/>
        <end position="267"/>
    </location>
</feature>
<sequence>MTATGDLAALPVPRLRGSALVASPPADGVGAWAGAPSAVLADGTFHLAYRLRRPVGEGRGIRNVIATSTDGVHFTEVAGLERDRFGAESLERPALVRTAAGTWRLYVSCATPGSKHWRVDLVESDTVAGLATAPARTVLPGSDAAGVKDPVLLAAGGRWHLWASVHPLERWDDADRMTTDYATSPDGVAWTWHGTVLAGRAGAWDARGVRVSAVLPDGDRLLAAYDGRATAAQNWEELTGVATGTRRPDGRFGPLTPTGTGPVRSPYGGGGVRYLSVVPLPDGTTRIYYEVTRPDGAHELRTELHGASRQPGTRGRSA</sequence>
<name>A0A6J4IXF1_9ACTN</name>
<reference evidence="2" key="1">
    <citation type="submission" date="2020-02" db="EMBL/GenBank/DDBJ databases">
        <authorList>
            <person name="Meier V. D."/>
        </authorList>
    </citation>
    <scope>NUCLEOTIDE SEQUENCE</scope>
    <source>
        <strain evidence="2">AVDCRST_MAG41</strain>
    </source>
</reference>
<evidence type="ECO:0000256" key="1">
    <source>
        <dbReference type="SAM" id="MobiDB-lite"/>
    </source>
</evidence>
<dbReference type="EMBL" id="CADCTP010000221">
    <property type="protein sequence ID" value="CAA9261277.1"/>
    <property type="molecule type" value="Genomic_DNA"/>
</dbReference>
<feature type="region of interest" description="Disordered" evidence="1">
    <location>
        <begin position="299"/>
        <end position="318"/>
    </location>
</feature>
<organism evidence="2">
    <name type="scientific">uncultured Mycobacteriales bacterium</name>
    <dbReference type="NCBI Taxonomy" id="581187"/>
    <lineage>
        <taxon>Bacteria</taxon>
        <taxon>Bacillati</taxon>
        <taxon>Actinomycetota</taxon>
        <taxon>Actinomycetes</taxon>
        <taxon>Mycobacteriales</taxon>
        <taxon>environmental samples</taxon>
    </lineage>
</organism>
<dbReference type="SUPFAM" id="SSF75005">
    <property type="entry name" value="Arabinanase/levansucrase/invertase"/>
    <property type="match status" value="1"/>
</dbReference>
<evidence type="ECO:0000313" key="2">
    <source>
        <dbReference type="EMBL" id="CAA9261277.1"/>
    </source>
</evidence>
<dbReference type="AlphaFoldDB" id="A0A6J4IXF1"/>
<gene>
    <name evidence="2" type="ORF">AVDCRST_MAG41-2380</name>
</gene>
<dbReference type="InterPro" id="IPR023296">
    <property type="entry name" value="Glyco_hydro_beta-prop_sf"/>
</dbReference>